<evidence type="ECO:0000256" key="1">
    <source>
        <dbReference type="ARBA" id="ARBA00009861"/>
    </source>
</evidence>
<dbReference type="PANTHER" id="PTHR31623">
    <property type="entry name" value="F21J9.9"/>
    <property type="match status" value="1"/>
</dbReference>
<evidence type="ECO:0008006" key="5">
    <source>
        <dbReference type="Google" id="ProtNLM"/>
    </source>
</evidence>
<dbReference type="GO" id="GO:0016746">
    <property type="term" value="F:acyltransferase activity"/>
    <property type="evidence" value="ECO:0007669"/>
    <property type="project" value="UniProtKB-KW"/>
</dbReference>
<keyword evidence="3" id="KW-0012">Acyltransferase</keyword>
<accession>A0A2N9IAH1</accession>
<dbReference type="InterPro" id="IPR023213">
    <property type="entry name" value="CAT-like_dom_sf"/>
</dbReference>
<keyword evidence="2" id="KW-0808">Transferase</keyword>
<dbReference type="Pfam" id="PF02458">
    <property type="entry name" value="Transferase"/>
    <property type="match status" value="1"/>
</dbReference>
<dbReference type="AlphaFoldDB" id="A0A2N9IAH1"/>
<name>A0A2N9IAH1_FAGSY</name>
<organism evidence="4">
    <name type="scientific">Fagus sylvatica</name>
    <name type="common">Beechnut</name>
    <dbReference type="NCBI Taxonomy" id="28930"/>
    <lineage>
        <taxon>Eukaryota</taxon>
        <taxon>Viridiplantae</taxon>
        <taxon>Streptophyta</taxon>
        <taxon>Embryophyta</taxon>
        <taxon>Tracheophyta</taxon>
        <taxon>Spermatophyta</taxon>
        <taxon>Magnoliopsida</taxon>
        <taxon>eudicotyledons</taxon>
        <taxon>Gunneridae</taxon>
        <taxon>Pentapetalae</taxon>
        <taxon>rosids</taxon>
        <taxon>fabids</taxon>
        <taxon>Fagales</taxon>
        <taxon>Fagaceae</taxon>
        <taxon>Fagus</taxon>
    </lineage>
</organism>
<reference evidence="4" key="1">
    <citation type="submission" date="2018-02" db="EMBL/GenBank/DDBJ databases">
        <authorList>
            <person name="Cohen D.B."/>
            <person name="Kent A.D."/>
        </authorList>
    </citation>
    <scope>NUCLEOTIDE SEQUENCE</scope>
</reference>
<sequence length="438" mass="49517">MKVEVISKETIKPSSPTPDHLRHHKLSFLDQIQPPVYMPLVLFYPKIGDAKFSNLQQCDRTKKSLSEVLTLFYPLAGRINGNLYIDCNDEGVHYVEAEAKCKLSEFLDDPNLAELNKFLPYELDDASELPIAIQVTFFNCGGLVMGLIMSHKVSDALSCIMFLNTWTAIARGDSSNIVSPQFHSATLFPPRALSGFDPTTGIIKENIVTKRFVFDASSIASMRAKYSTDDKNIEYPRPSRVEALSAFIWSRYMAATQPKADPHKIYTVIHAVNLRTRTEPSIPNYYFGNYSRIAVSVPSRDTKDGFYGIIKPVRDAIKKVDAEYVKKLQKDNMHLNYLKEKAERFMEGEVVSFAITSLCRFPLYEVDFGWGKPAWVTTAKMTFKNLVSFFDTKSGDGIEAWINLKEEDMAKLETDEELSAYVSRARNCSGQIAKMHLG</sequence>
<dbReference type="EMBL" id="OIVN01005135">
    <property type="protein sequence ID" value="SPD21060.1"/>
    <property type="molecule type" value="Genomic_DNA"/>
</dbReference>
<dbReference type="PANTHER" id="PTHR31623:SF17">
    <property type="entry name" value="F21J9.9"/>
    <property type="match status" value="1"/>
</dbReference>
<dbReference type="Gene3D" id="3.30.559.10">
    <property type="entry name" value="Chloramphenicol acetyltransferase-like domain"/>
    <property type="match status" value="2"/>
</dbReference>
<protein>
    <recommendedName>
        <fullName evidence="5">Vinorine synthase-like</fullName>
    </recommendedName>
</protein>
<evidence type="ECO:0000256" key="3">
    <source>
        <dbReference type="ARBA" id="ARBA00023315"/>
    </source>
</evidence>
<proteinExistence type="inferred from homology"/>
<evidence type="ECO:0000256" key="2">
    <source>
        <dbReference type="ARBA" id="ARBA00022679"/>
    </source>
</evidence>
<comment type="similarity">
    <text evidence="1">Belongs to the plant acyltransferase family.</text>
</comment>
<gene>
    <name evidence="4" type="ORF">FSB_LOCUS48942</name>
</gene>
<evidence type="ECO:0000313" key="4">
    <source>
        <dbReference type="EMBL" id="SPD21060.1"/>
    </source>
</evidence>